<evidence type="ECO:0000313" key="6">
    <source>
        <dbReference type="EMBL" id="MBO0349799.1"/>
    </source>
</evidence>
<dbReference type="HAMAP" id="MF_00527">
    <property type="entry name" value="3MGH"/>
    <property type="match status" value="1"/>
</dbReference>
<reference evidence="6 7" key="1">
    <citation type="submission" date="2021-03" db="EMBL/GenBank/DDBJ databases">
        <title>Metabolic Capacity of the Antarctic Cyanobacterium Phormidium pseudopriestleyi that Sustains Oxygenic Photosynthesis in the Presence of Hydrogen Sulfide.</title>
        <authorList>
            <person name="Lumian J.E."/>
            <person name="Jungblut A.D."/>
            <person name="Dillon M.L."/>
            <person name="Hawes I."/>
            <person name="Doran P.T."/>
            <person name="Mackey T.J."/>
            <person name="Dick G.J."/>
            <person name="Grettenberger C.L."/>
            <person name="Sumner D.Y."/>
        </authorList>
    </citation>
    <scope>NUCLEOTIDE SEQUENCE [LARGE SCALE GENOMIC DNA]</scope>
    <source>
        <strain evidence="6 7">FRX01</strain>
    </source>
</reference>
<dbReference type="SUPFAM" id="SSF50486">
    <property type="entry name" value="FMT C-terminal domain-like"/>
    <property type="match status" value="1"/>
</dbReference>
<dbReference type="CDD" id="cd00540">
    <property type="entry name" value="AAG"/>
    <property type="match status" value="1"/>
</dbReference>
<dbReference type="Proteomes" id="UP000664844">
    <property type="component" value="Unassembled WGS sequence"/>
</dbReference>
<evidence type="ECO:0000256" key="1">
    <source>
        <dbReference type="ARBA" id="ARBA00009232"/>
    </source>
</evidence>
<dbReference type="InterPro" id="IPR003180">
    <property type="entry name" value="MPG"/>
</dbReference>
<protein>
    <recommendedName>
        <fullName evidence="5">Putative 3-methyladenine DNA glycosylase</fullName>
        <ecNumber evidence="5">3.2.2.-</ecNumber>
    </recommendedName>
</protein>
<dbReference type="Gene3D" id="3.10.300.10">
    <property type="entry name" value="Methylpurine-DNA glycosylase (MPG)"/>
    <property type="match status" value="1"/>
</dbReference>
<dbReference type="PANTHER" id="PTHR10429:SF0">
    <property type="entry name" value="DNA-3-METHYLADENINE GLYCOSYLASE"/>
    <property type="match status" value="1"/>
</dbReference>
<keyword evidence="3 5" id="KW-0378">Hydrolase</keyword>
<evidence type="ECO:0000256" key="4">
    <source>
        <dbReference type="ARBA" id="ARBA00023204"/>
    </source>
</evidence>
<evidence type="ECO:0000256" key="3">
    <source>
        <dbReference type="ARBA" id="ARBA00022801"/>
    </source>
</evidence>
<dbReference type="InterPro" id="IPR011034">
    <property type="entry name" value="Formyl_transferase-like_C_sf"/>
</dbReference>
<keyword evidence="7" id="KW-1185">Reference proteome</keyword>
<dbReference type="EC" id="3.2.2.-" evidence="5"/>
<keyword evidence="2 5" id="KW-0227">DNA damage</keyword>
<proteinExistence type="inferred from homology"/>
<gene>
    <name evidence="6" type="ORF">J0895_11895</name>
</gene>
<dbReference type="Pfam" id="PF02245">
    <property type="entry name" value="Pur_DNA_glyco"/>
    <property type="match status" value="1"/>
</dbReference>
<accession>A0ABS3FRR0</accession>
<evidence type="ECO:0000256" key="2">
    <source>
        <dbReference type="ARBA" id="ARBA00022763"/>
    </source>
</evidence>
<dbReference type="InterPro" id="IPR036995">
    <property type="entry name" value="MPG_sf"/>
</dbReference>
<dbReference type="EMBL" id="JAFLQW010000321">
    <property type="protein sequence ID" value="MBO0349799.1"/>
    <property type="molecule type" value="Genomic_DNA"/>
</dbReference>
<dbReference type="NCBIfam" id="TIGR00567">
    <property type="entry name" value="3mg"/>
    <property type="match status" value="1"/>
</dbReference>
<dbReference type="PANTHER" id="PTHR10429">
    <property type="entry name" value="DNA-3-METHYLADENINE GLYCOSYLASE"/>
    <property type="match status" value="1"/>
</dbReference>
<name>A0ABS3FRR0_9CYAN</name>
<comment type="similarity">
    <text evidence="1 5">Belongs to the DNA glycosylase MPG family.</text>
</comment>
<keyword evidence="4 5" id="KW-0234">DNA repair</keyword>
<organism evidence="6 7">
    <name type="scientific">Phormidium pseudopriestleyi FRX01</name>
    <dbReference type="NCBI Taxonomy" id="1759528"/>
    <lineage>
        <taxon>Bacteria</taxon>
        <taxon>Bacillati</taxon>
        <taxon>Cyanobacteriota</taxon>
        <taxon>Cyanophyceae</taxon>
        <taxon>Oscillatoriophycideae</taxon>
        <taxon>Oscillatoriales</taxon>
        <taxon>Oscillatoriaceae</taxon>
        <taxon>Phormidium</taxon>
    </lineage>
</organism>
<comment type="caution">
    <text evidence="6">The sequence shown here is derived from an EMBL/GenBank/DDBJ whole genome shotgun (WGS) entry which is preliminary data.</text>
</comment>
<evidence type="ECO:0000256" key="5">
    <source>
        <dbReference type="HAMAP-Rule" id="MF_00527"/>
    </source>
</evidence>
<sequence length="201" mass="22347">MKPSMTIVEPEWLARPSTEVAPALIGCTLVRQLPEGQRIRGTIVETEAYEPGDPASHAYRRRTPRNQAMFGPPGTIYVYLIYGMYHCLNIVTDRPEVASAVLIRALQLDIMPPGLQKPEKLARIAAGPGKLCRTLQIDRSLNDRPLQPGGPLCLEHRTPEFQQQLDQGTLSLVQTNRIGISVGTDLLWRWYLANSPAVSKP</sequence>
<evidence type="ECO:0000313" key="7">
    <source>
        <dbReference type="Proteomes" id="UP000664844"/>
    </source>
</evidence>